<dbReference type="InterPro" id="IPR050491">
    <property type="entry name" value="AmpC-like"/>
</dbReference>
<evidence type="ECO:0000256" key="4">
    <source>
        <dbReference type="ARBA" id="ARBA00023136"/>
    </source>
</evidence>
<evidence type="ECO:0000259" key="6">
    <source>
        <dbReference type="Pfam" id="PF00144"/>
    </source>
</evidence>
<dbReference type="PANTHER" id="PTHR46825">
    <property type="entry name" value="D-ALANYL-D-ALANINE-CARBOXYPEPTIDASE/ENDOPEPTIDASE AMPH"/>
    <property type="match status" value="1"/>
</dbReference>
<evidence type="ECO:0000256" key="2">
    <source>
        <dbReference type="ARBA" id="ARBA00022737"/>
    </source>
</evidence>
<evidence type="ECO:0000256" key="5">
    <source>
        <dbReference type="PROSITE-ProRule" id="PRU00339"/>
    </source>
</evidence>
<dbReference type="Pfam" id="PF00144">
    <property type="entry name" value="Beta-lactamase"/>
    <property type="match status" value="1"/>
</dbReference>
<comment type="subcellular location">
    <subcellularLocation>
        <location evidence="1">Membrane</location>
    </subcellularLocation>
</comment>
<dbReference type="InterPro" id="IPR019734">
    <property type="entry name" value="TPR_rpt"/>
</dbReference>
<dbReference type="SUPFAM" id="SSF56601">
    <property type="entry name" value="beta-lactamase/transpeptidase-like"/>
    <property type="match status" value="1"/>
</dbReference>
<dbReference type="Pfam" id="PF07719">
    <property type="entry name" value="TPR_2"/>
    <property type="match status" value="1"/>
</dbReference>
<keyword evidence="2" id="KW-0677">Repeat</keyword>
<dbReference type="InterPro" id="IPR013105">
    <property type="entry name" value="TPR_2"/>
</dbReference>
<dbReference type="AlphaFoldDB" id="A0A2S9V6N3"/>
<dbReference type="PROSITE" id="PS50005">
    <property type="entry name" value="TPR"/>
    <property type="match status" value="1"/>
</dbReference>
<protein>
    <recommendedName>
        <fullName evidence="6">Beta-lactamase-related domain-containing protein</fullName>
    </recommendedName>
</protein>
<dbReference type="GO" id="GO:0016020">
    <property type="term" value="C:membrane"/>
    <property type="evidence" value="ECO:0007669"/>
    <property type="project" value="UniProtKB-SubCell"/>
</dbReference>
<dbReference type="Gene3D" id="3.40.710.10">
    <property type="entry name" value="DD-peptidase/beta-lactamase superfamily"/>
    <property type="match status" value="1"/>
</dbReference>
<evidence type="ECO:0000256" key="1">
    <source>
        <dbReference type="ARBA" id="ARBA00004370"/>
    </source>
</evidence>
<proteinExistence type="predicted"/>
<feature type="domain" description="Beta-lactamase-related" evidence="6">
    <location>
        <begin position="113"/>
        <end position="412"/>
    </location>
</feature>
<evidence type="ECO:0000313" key="8">
    <source>
        <dbReference type="Proteomes" id="UP000238949"/>
    </source>
</evidence>
<dbReference type="SMART" id="SM00028">
    <property type="entry name" value="TPR"/>
    <property type="match status" value="1"/>
</dbReference>
<evidence type="ECO:0000256" key="3">
    <source>
        <dbReference type="ARBA" id="ARBA00022803"/>
    </source>
</evidence>
<dbReference type="Proteomes" id="UP000238949">
    <property type="component" value="Unassembled WGS sequence"/>
</dbReference>
<keyword evidence="8" id="KW-1185">Reference proteome</keyword>
<sequence length="557" mass="62145">MATLIRKRRAWLLTLVYNLHPHLRLIFTSSTRHYTTVLFLSGRRLNNSSNNKTFWAASATILKAPETELVMRLHKIVLLALAIVTSPMVLATDAADFNELDKYLTTAEANGFSGAVLIAEDGKLRLNKGYGKTERQGSTPITADTLFDTGSVTKQFTAAAVMHLVQQGKLSTAMPISRFFNSLPEDKQAITLHQLLTHSAGIANGIGARDFTHVPTDEFFKRLFALPLYFAPGEGYAYSNAGYSILARIIELVSGMSYEAYLQNALFEPAGMHHTGYLNPVLAQLPAAAGYLFGEVETGSTRDKYFEDEAIAWPLKGNGGMLSTMNDMYLWAQALQRDSVLAAKYRDQLFEPHVAENEEGTSHYGYGWAVMPTPRETTFIGHNGSNGTYYFDFRWLPDEQILILFASNALVESTMALPYYIEQYLFEKEPLPAFETGITSQIAGLSLRTAGNPERKKAVLQETFASRIDNKRTLNRAGLRLMDNERYNDAIALLLLNVDLFRDDGNLWDSLGEAYFVNGQYAQAKQAFTQAIELKPAENCYWCDNSAARLRQISTAD</sequence>
<comment type="caution">
    <text evidence="7">The sequence shown here is derived from an EMBL/GenBank/DDBJ whole genome shotgun (WGS) entry which is preliminary data.</text>
</comment>
<dbReference type="InterPro" id="IPR012338">
    <property type="entry name" value="Beta-lactam/transpept-like"/>
</dbReference>
<keyword evidence="3 5" id="KW-0802">TPR repeat</keyword>
<accession>A0A2S9V6N3</accession>
<dbReference type="InterPro" id="IPR001466">
    <property type="entry name" value="Beta-lactam-related"/>
</dbReference>
<evidence type="ECO:0000313" key="7">
    <source>
        <dbReference type="EMBL" id="PRO72106.1"/>
    </source>
</evidence>
<organism evidence="7 8">
    <name type="scientific">Alteromonas alba</name>
    <dbReference type="NCBI Taxonomy" id="2079529"/>
    <lineage>
        <taxon>Bacteria</taxon>
        <taxon>Pseudomonadati</taxon>
        <taxon>Pseudomonadota</taxon>
        <taxon>Gammaproteobacteria</taxon>
        <taxon>Alteromonadales</taxon>
        <taxon>Alteromonadaceae</taxon>
        <taxon>Alteromonas/Salinimonas group</taxon>
        <taxon>Alteromonas</taxon>
    </lineage>
</organism>
<dbReference type="Gene3D" id="1.25.40.10">
    <property type="entry name" value="Tetratricopeptide repeat domain"/>
    <property type="match status" value="1"/>
</dbReference>
<dbReference type="EMBL" id="PVNP01000192">
    <property type="protein sequence ID" value="PRO72106.1"/>
    <property type="molecule type" value="Genomic_DNA"/>
</dbReference>
<reference evidence="8" key="1">
    <citation type="journal article" date="2020" name="Int. J. Syst. Evol. Microbiol.">
        <title>Alteromonas alba sp. nov., a marine bacterium isolated from the seawater of the West Pacific Ocean.</title>
        <authorList>
            <person name="Sun C."/>
            <person name="Wu Y.-H."/>
            <person name="Xamxidin M."/>
            <person name="Cheng H."/>
            <person name="Xu X.-W."/>
        </authorList>
    </citation>
    <scope>NUCLEOTIDE SEQUENCE [LARGE SCALE GENOMIC DNA]</scope>
    <source>
        <strain evidence="8">190</strain>
    </source>
</reference>
<dbReference type="SUPFAM" id="SSF48452">
    <property type="entry name" value="TPR-like"/>
    <property type="match status" value="1"/>
</dbReference>
<dbReference type="InterPro" id="IPR011990">
    <property type="entry name" value="TPR-like_helical_dom_sf"/>
</dbReference>
<dbReference type="PROSITE" id="PS50293">
    <property type="entry name" value="TPR_REGION"/>
    <property type="match status" value="1"/>
</dbReference>
<feature type="repeat" description="TPR" evidence="5">
    <location>
        <begin position="505"/>
        <end position="538"/>
    </location>
</feature>
<gene>
    <name evidence="7" type="ORF">C6Y40_18155</name>
</gene>
<keyword evidence="4" id="KW-0472">Membrane</keyword>
<name>A0A2S9V6N3_9ALTE</name>
<dbReference type="PANTHER" id="PTHR46825:SF11">
    <property type="entry name" value="PENICILLIN-BINDING PROTEIN 4"/>
    <property type="match status" value="1"/>
</dbReference>
<dbReference type="OrthoDB" id="119951at2"/>